<name>A0A486XSX6_9GAMM</name>
<dbReference type="AlphaFoldDB" id="A0A486XSX6"/>
<sequence length="899" mass="103404">MVALDDHRLCEISASISSAHDLWHDRFVRSAISHLFPNYMSVEQLCKALRGLRSGTRNVGDLGWHLRRLISMSTLNLSALEQLRDNFVELVSEGLRWHENDSQMTSERPHLSGILAAICGRGLDISKDDRWLLASVLALRLDLRDHYDNESIRSLNERLSGLDARENERLFWIADSLSQKVNSTNDPWKRYAEATDFRGPVQLRYERDLYWVKQALSDITRAADERAMLLEAAIRLTPDYVTRKAHIEDLKPLVADTPSLGQKLNEWLKPSKYEEENRNWKKKQTERNEQEKRRKVKDRASWVQFWREVANHSERAFSSEKAWNTAWNLWRAMSQNGSDSRASGWNRRFLEEQFNPETADRLRLVLMKIWRNDHPTFPSERSENERNTFLTRWQLGLAAIYAEAEDRDWATKLTSTEALLAARYIQVELNGFPLWIDDLAKAHPNSLVLTLGKELTWEFDQPLGPNSYSTLLQCISGSSESVAQLFLSQLTTWLDTETKLDCNTDIAVNMLSRIRQVLQLIVKHGTVQQIDKIESISRQKLAQNLPYVFQLVWLSILLKINPQIGIEILTSKIENIEPAADSEAVRWFASLFGDRQDSLHLSEEHFPPEQLLRLIRLAYQHVRIEDDAFHEGSYSPDTRDDAEWARNRMVTALFNTKGEDGWSAKLEMAADPLCSHFKDRILAVASEHWAQEIDADAFNESQAVALDKTGEAPATSNEAMFAILKDRLSDLDELLLLDSSPREAWAGIHDERVMRREIARELRNASRSIYTVDQEAVTADEKETDIRLRSTLSKYEAVIELKLADKRSATDLLETIENQLVKKYMAAEHCKSGALLITLGRDRKWQHPIDNQLIGSNELMLLLQKEAERVQENLGGGIYVAVHLLDLRIRLPIESKARS</sequence>
<reference evidence="1" key="1">
    <citation type="submission" date="2019-04" db="EMBL/GenBank/DDBJ databases">
        <authorList>
            <person name="Brambilla D."/>
        </authorList>
    </citation>
    <scope>NUCLEOTIDE SEQUENCE</scope>
    <source>
        <strain evidence="1">BAL1</strain>
    </source>
</reference>
<protein>
    <submittedName>
        <fullName evidence="1">Uncharacterized protein</fullName>
    </submittedName>
</protein>
<evidence type="ECO:0000313" key="1">
    <source>
        <dbReference type="EMBL" id="VHO05455.1"/>
    </source>
</evidence>
<accession>A0A486XSX6</accession>
<organism evidence="1">
    <name type="scientific">Rheinheimera sp. BAL341</name>
    <dbReference type="NCBI Taxonomy" id="1708203"/>
    <lineage>
        <taxon>Bacteria</taxon>
        <taxon>Pseudomonadati</taxon>
        <taxon>Pseudomonadota</taxon>
        <taxon>Gammaproteobacteria</taxon>
        <taxon>Chromatiales</taxon>
        <taxon>Chromatiaceae</taxon>
        <taxon>Rheinheimera</taxon>
    </lineage>
</organism>
<gene>
    <name evidence="1" type="ORF">BAL341_2539</name>
</gene>
<dbReference type="EMBL" id="CAAJGR010000127">
    <property type="protein sequence ID" value="VHO05455.1"/>
    <property type="molecule type" value="Genomic_DNA"/>
</dbReference>
<proteinExistence type="predicted"/>